<dbReference type="AlphaFoldDB" id="A0A8J2ULD8"/>
<keyword evidence="3" id="KW-1003">Cell membrane</keyword>
<dbReference type="InterPro" id="IPR000515">
    <property type="entry name" value="MetI-like"/>
</dbReference>
<feature type="transmembrane region" description="Helical" evidence="8">
    <location>
        <begin position="149"/>
        <end position="172"/>
    </location>
</feature>
<feature type="transmembrane region" description="Helical" evidence="8">
    <location>
        <begin position="519"/>
        <end position="538"/>
    </location>
</feature>
<dbReference type="GO" id="GO:0055085">
    <property type="term" value="P:transmembrane transport"/>
    <property type="evidence" value="ECO:0007669"/>
    <property type="project" value="InterPro"/>
</dbReference>
<feature type="transmembrane region" description="Helical" evidence="8">
    <location>
        <begin position="469"/>
        <end position="486"/>
    </location>
</feature>
<comment type="subcellular location">
    <subcellularLocation>
        <location evidence="1">Cell inner membrane</location>
        <topology evidence="1">Multi-pass membrane protein</topology>
    </subcellularLocation>
    <subcellularLocation>
        <location evidence="8">Cell membrane</location>
        <topology evidence="8">Multi-pass membrane protein</topology>
    </subcellularLocation>
</comment>
<evidence type="ECO:0000313" key="10">
    <source>
        <dbReference type="EMBL" id="GGC09847.1"/>
    </source>
</evidence>
<feature type="transmembrane region" description="Helical" evidence="8">
    <location>
        <begin position="193"/>
        <end position="215"/>
    </location>
</feature>
<accession>A0A8J2ULD8</accession>
<feature type="transmembrane region" description="Helical" evidence="8">
    <location>
        <begin position="248"/>
        <end position="266"/>
    </location>
</feature>
<evidence type="ECO:0000256" key="2">
    <source>
        <dbReference type="ARBA" id="ARBA00022448"/>
    </source>
</evidence>
<dbReference type="Proteomes" id="UP000620266">
    <property type="component" value="Unassembled WGS sequence"/>
</dbReference>
<evidence type="ECO:0000256" key="4">
    <source>
        <dbReference type="ARBA" id="ARBA00022519"/>
    </source>
</evidence>
<keyword evidence="11" id="KW-1185">Reference proteome</keyword>
<dbReference type="EMBL" id="BMCG01000003">
    <property type="protein sequence ID" value="GGC09847.1"/>
    <property type="molecule type" value="Genomic_DNA"/>
</dbReference>
<keyword evidence="5 8" id="KW-0812">Transmembrane</keyword>
<protein>
    <submittedName>
        <fullName evidence="10">Iron(III) ABC transporter permease</fullName>
    </submittedName>
</protein>
<dbReference type="SUPFAM" id="SSF161098">
    <property type="entry name" value="MetI-like"/>
    <property type="match status" value="2"/>
</dbReference>
<dbReference type="PANTHER" id="PTHR43357">
    <property type="entry name" value="INNER MEMBRANE ABC TRANSPORTER PERMEASE PROTEIN YDCV"/>
    <property type="match status" value="1"/>
</dbReference>
<evidence type="ECO:0000256" key="3">
    <source>
        <dbReference type="ARBA" id="ARBA00022475"/>
    </source>
</evidence>
<name>A0A8J2ULD8_9BURK</name>
<feature type="transmembrane region" description="Helical" evidence="8">
    <location>
        <begin position="60"/>
        <end position="87"/>
    </location>
</feature>
<feature type="transmembrane region" description="Helical" evidence="8">
    <location>
        <begin position="375"/>
        <end position="397"/>
    </location>
</feature>
<evidence type="ECO:0000256" key="7">
    <source>
        <dbReference type="ARBA" id="ARBA00023136"/>
    </source>
</evidence>
<proteinExistence type="inferred from homology"/>
<dbReference type="Gene3D" id="1.10.3720.10">
    <property type="entry name" value="MetI-like"/>
    <property type="match status" value="2"/>
</dbReference>
<dbReference type="Pfam" id="PF00528">
    <property type="entry name" value="BPD_transp_1"/>
    <property type="match status" value="1"/>
</dbReference>
<evidence type="ECO:0000256" key="5">
    <source>
        <dbReference type="ARBA" id="ARBA00022692"/>
    </source>
</evidence>
<keyword evidence="2 8" id="KW-0813">Transport</keyword>
<feature type="transmembrane region" description="Helical" evidence="8">
    <location>
        <begin position="409"/>
        <end position="433"/>
    </location>
</feature>
<feature type="transmembrane region" description="Helical" evidence="8">
    <location>
        <begin position="296"/>
        <end position="322"/>
    </location>
</feature>
<dbReference type="InterPro" id="IPR035906">
    <property type="entry name" value="MetI-like_sf"/>
</dbReference>
<feature type="domain" description="ABC transmembrane type-1" evidence="9">
    <location>
        <begin position="338"/>
        <end position="537"/>
    </location>
</feature>
<organism evidence="10 11">
    <name type="scientific">Oxalicibacterium flavum</name>
    <dbReference type="NCBI Taxonomy" id="179467"/>
    <lineage>
        <taxon>Bacteria</taxon>
        <taxon>Pseudomonadati</taxon>
        <taxon>Pseudomonadota</taxon>
        <taxon>Betaproteobacteria</taxon>
        <taxon>Burkholderiales</taxon>
        <taxon>Oxalobacteraceae</taxon>
        <taxon>Oxalicibacterium</taxon>
    </lineage>
</organism>
<sequence>MPCRALQRQRGALHPLLLASLAIAMLVALPIAGVLSNLFAVVEAEAQTFAHLWQTVLPGYIVNSVVIALMVVLLTAVIGIGCAWLVAVCEFPGRRVFEWALILPLAMPAYVVAYAYTDFLQFSGPVQGALRAWFGWQGGSYWFPEIRSVGGAGLLFGFILYPYVYLIVRNAFLERSSRMWDAARTLGAGPWRAFFAVSLPLARPAAAAGIALALMETLADYGAVDYFGVQTLTTGIYKSWYTFSDRTAAAQIAGVLLLTVMLLMFVEQKSRGRARYYAVGARGSVQQRPVLRGWQAWGAMAFCGLPILLGFVAPFAILLHLLLDAESVVVSTRYLDWLGNTVLLGGITAVIAIVVCVVIAYAARTSGGLLQRVCNRIIGMGYAIPGAVIAVGILIPIARLDQWSAEQGIALVLSGSVVALVYAYLVRFLAIALQSVQAGLLKITPAMDASARSLGHGIGSMLARVHAPLLWRSVLTAGLLVFVDVVKELPATYTIRPFNFDTLAVVAHQLASDERLGEAALPSFSIVLIAMVPVIVLARAMARR</sequence>
<feature type="transmembrane region" description="Helical" evidence="8">
    <location>
        <begin position="12"/>
        <end position="40"/>
    </location>
</feature>
<dbReference type="RefSeq" id="WP_229728960.1">
    <property type="nucleotide sequence ID" value="NZ_BMCG01000003.1"/>
</dbReference>
<dbReference type="PROSITE" id="PS50928">
    <property type="entry name" value="ABC_TM1"/>
    <property type="match status" value="2"/>
</dbReference>
<dbReference type="FunFam" id="1.10.3720.10:FF:000088">
    <property type="entry name" value="Iron(III) ABC transporter, permease protein"/>
    <property type="match status" value="1"/>
</dbReference>
<feature type="domain" description="ABC transmembrane type-1" evidence="9">
    <location>
        <begin position="61"/>
        <end position="268"/>
    </location>
</feature>
<comment type="caution">
    <text evidence="10">The sequence shown here is derived from an EMBL/GenBank/DDBJ whole genome shotgun (WGS) entry which is preliminary data.</text>
</comment>
<evidence type="ECO:0000256" key="6">
    <source>
        <dbReference type="ARBA" id="ARBA00022989"/>
    </source>
</evidence>
<dbReference type="GO" id="GO:0005886">
    <property type="term" value="C:plasma membrane"/>
    <property type="evidence" value="ECO:0007669"/>
    <property type="project" value="UniProtKB-SubCell"/>
</dbReference>
<evidence type="ECO:0000259" key="9">
    <source>
        <dbReference type="PROSITE" id="PS50928"/>
    </source>
</evidence>
<reference evidence="10" key="1">
    <citation type="journal article" date="2014" name="Int. J. Syst. Evol. Microbiol.">
        <title>Complete genome sequence of Corynebacterium casei LMG S-19264T (=DSM 44701T), isolated from a smear-ripened cheese.</title>
        <authorList>
            <consortium name="US DOE Joint Genome Institute (JGI-PGF)"/>
            <person name="Walter F."/>
            <person name="Albersmeier A."/>
            <person name="Kalinowski J."/>
            <person name="Ruckert C."/>
        </authorList>
    </citation>
    <scope>NUCLEOTIDE SEQUENCE</scope>
    <source>
        <strain evidence="10">CCM 7086</strain>
    </source>
</reference>
<reference evidence="10" key="2">
    <citation type="submission" date="2020-09" db="EMBL/GenBank/DDBJ databases">
        <authorList>
            <person name="Sun Q."/>
            <person name="Sedlacek I."/>
        </authorList>
    </citation>
    <scope>NUCLEOTIDE SEQUENCE</scope>
    <source>
        <strain evidence="10">CCM 7086</strain>
    </source>
</reference>
<dbReference type="CDD" id="cd06261">
    <property type="entry name" value="TM_PBP2"/>
    <property type="match status" value="1"/>
</dbReference>
<evidence type="ECO:0000256" key="1">
    <source>
        <dbReference type="ARBA" id="ARBA00004429"/>
    </source>
</evidence>
<keyword evidence="4" id="KW-0997">Cell inner membrane</keyword>
<keyword evidence="7 8" id="KW-0472">Membrane</keyword>
<keyword evidence="6 8" id="KW-1133">Transmembrane helix</keyword>
<feature type="transmembrane region" description="Helical" evidence="8">
    <location>
        <begin position="342"/>
        <end position="363"/>
    </location>
</feature>
<evidence type="ECO:0000313" key="11">
    <source>
        <dbReference type="Proteomes" id="UP000620266"/>
    </source>
</evidence>
<feature type="transmembrane region" description="Helical" evidence="8">
    <location>
        <begin position="99"/>
        <end position="117"/>
    </location>
</feature>
<evidence type="ECO:0000256" key="8">
    <source>
        <dbReference type="RuleBase" id="RU363032"/>
    </source>
</evidence>
<dbReference type="PANTHER" id="PTHR43357:SF3">
    <property type="entry name" value="FE(3+)-TRANSPORT SYSTEM PERMEASE PROTEIN FBPB 2"/>
    <property type="match status" value="1"/>
</dbReference>
<gene>
    <name evidence="10" type="ORF">GCM10007205_18720</name>
</gene>
<comment type="similarity">
    <text evidence="8">Belongs to the binding-protein-dependent transport system permease family.</text>
</comment>